<accession>A0A8H9HWD6</accession>
<gene>
    <name evidence="2" type="ORF">GCM10010502_54000</name>
    <name evidence="3" type="ORF">HS99_0005080</name>
</gene>
<name>A0A1E7N921_KITAU</name>
<evidence type="ECO:0000313" key="3">
    <source>
        <dbReference type="EMBL" id="OEV37187.1"/>
    </source>
</evidence>
<evidence type="ECO:0000256" key="1">
    <source>
        <dbReference type="SAM" id="MobiDB-lite"/>
    </source>
</evidence>
<protein>
    <submittedName>
        <fullName evidence="3">Uncharacterized protein</fullName>
    </submittedName>
</protein>
<dbReference type="EMBL" id="JPRF03000021">
    <property type="protein sequence ID" value="OEV37187.1"/>
    <property type="molecule type" value="Genomic_DNA"/>
</dbReference>
<comment type="caution">
    <text evidence="3">The sequence shown here is derived from an EMBL/GenBank/DDBJ whole genome shotgun (WGS) entry which is preliminary data.</text>
</comment>
<evidence type="ECO:0000313" key="2">
    <source>
        <dbReference type="EMBL" id="GGU93693.1"/>
    </source>
</evidence>
<sequence>MAHVSVDGGNLIVEIEGLDKLWALKSRLTIPLAHVRGATEDPGIAKEPKGLRAPGTRVPGVVTASTFHIDGERIFWDVRDPAKAVVIQLADERYARLVIQVSDPRATAALVERHGEGLGTPSPEVPSPSTAGAVSA</sequence>
<keyword evidence="4" id="KW-1185">Reference proteome</keyword>
<reference evidence="2" key="5">
    <citation type="submission" date="2020-09" db="EMBL/GenBank/DDBJ databases">
        <authorList>
            <person name="Sun Q."/>
            <person name="Ohkuma M."/>
        </authorList>
    </citation>
    <scope>NUCLEOTIDE SEQUENCE</scope>
    <source>
        <strain evidence="2">JCM 4434</strain>
    </source>
</reference>
<dbReference type="KEGG" id="kau:B6264_23900"/>
<dbReference type="AlphaFoldDB" id="A0A1E7N921"/>
<feature type="compositionally biased region" description="Polar residues" evidence="1">
    <location>
        <begin position="127"/>
        <end position="136"/>
    </location>
</feature>
<dbReference type="Proteomes" id="UP000037395">
    <property type="component" value="Unassembled WGS sequence"/>
</dbReference>
<evidence type="ECO:0000313" key="4">
    <source>
        <dbReference type="Proteomes" id="UP000037395"/>
    </source>
</evidence>
<dbReference type="GeneID" id="97488384"/>
<reference evidence="3" key="4">
    <citation type="submission" date="2016-08" db="EMBL/GenBank/DDBJ databases">
        <title>Sequencing, Assembly and Comparative Genomics of S. aureofaciens ATCC 10762.</title>
        <authorList>
            <person name="Gradnigo J.S."/>
            <person name="Johnson N."/>
            <person name="Somerville G.A."/>
        </authorList>
    </citation>
    <scope>NUCLEOTIDE SEQUENCE [LARGE SCALE GENOMIC DNA]</scope>
    <source>
        <strain evidence="3">ATCC 10762</strain>
    </source>
</reference>
<dbReference type="RefSeq" id="WP_046385547.1">
    <property type="nucleotide sequence ID" value="NZ_BMUB01000015.1"/>
</dbReference>
<dbReference type="EMBL" id="BMUB01000015">
    <property type="protein sequence ID" value="GGU93693.1"/>
    <property type="molecule type" value="Genomic_DNA"/>
</dbReference>
<dbReference type="Proteomes" id="UP000610124">
    <property type="component" value="Unassembled WGS sequence"/>
</dbReference>
<dbReference type="OrthoDB" id="530515at2"/>
<accession>A0A1E7N921</accession>
<feature type="region of interest" description="Disordered" evidence="1">
    <location>
        <begin position="114"/>
        <end position="136"/>
    </location>
</feature>
<reference evidence="3 4" key="2">
    <citation type="submission" date="2014-07" db="EMBL/GenBank/DDBJ databases">
        <authorList>
            <person name="Zhang J.E."/>
            <person name="Yang H."/>
            <person name="Guo J."/>
            <person name="Deng Z."/>
            <person name="Luo H."/>
            <person name="Luo M."/>
            <person name="Zhao B."/>
        </authorList>
    </citation>
    <scope>NUCLEOTIDE SEQUENCE [LARGE SCALE GENOMIC DNA]</scope>
    <source>
        <strain evidence="3">ATCC 10762</strain>
        <strain evidence="4">ATCC 10762 / DSM 40127 / CCM 3239 / JCM 4008 / LMG 5968 / NBRC 12843 / NCIMB 8234 / A-377</strain>
    </source>
</reference>
<reference evidence="2" key="1">
    <citation type="journal article" date="2014" name="Int. J. Syst. Evol. Microbiol.">
        <title>Complete genome sequence of Corynebacterium casei LMG S-19264T (=DSM 44701T), isolated from a smear-ripened cheese.</title>
        <authorList>
            <consortium name="US DOE Joint Genome Institute (JGI-PGF)"/>
            <person name="Walter F."/>
            <person name="Albersmeier A."/>
            <person name="Kalinowski J."/>
            <person name="Ruckert C."/>
        </authorList>
    </citation>
    <scope>NUCLEOTIDE SEQUENCE</scope>
    <source>
        <strain evidence="2">JCM 4434</strain>
    </source>
</reference>
<organism evidence="3 4">
    <name type="scientific">Kitasatospora aureofaciens</name>
    <name type="common">Streptomyces aureofaciens</name>
    <dbReference type="NCBI Taxonomy" id="1894"/>
    <lineage>
        <taxon>Bacteria</taxon>
        <taxon>Bacillati</taxon>
        <taxon>Actinomycetota</taxon>
        <taxon>Actinomycetes</taxon>
        <taxon>Kitasatosporales</taxon>
        <taxon>Streptomycetaceae</taxon>
        <taxon>Kitasatospora</taxon>
    </lineage>
</organism>
<proteinExistence type="predicted"/>
<reference evidence="4" key="3">
    <citation type="submission" date="2016-08" db="EMBL/GenBank/DDBJ databases">
        <title>Sequencing, assembly and comparative genomics of S. aureofaciens ATCC 10762.</title>
        <authorList>
            <person name="Gradnigo J.S."/>
            <person name="Johnson N."/>
            <person name="Somerville G.A."/>
        </authorList>
    </citation>
    <scope>NUCLEOTIDE SEQUENCE [LARGE SCALE GENOMIC DNA]</scope>
    <source>
        <strain evidence="4">ATCC 10762 / DSM 40127 / CCM 3239 / JCM 4008 / LMG 5968 / NBRC 12843 / NCIMB 8234 / A-377</strain>
    </source>
</reference>